<accession>A0ABP7C9U1</accession>
<name>A0ABP7C9U1_9ACTN</name>
<dbReference type="Pfam" id="PF19465">
    <property type="entry name" value="DUF6002"/>
    <property type="match status" value="1"/>
</dbReference>
<proteinExistence type="predicted"/>
<dbReference type="EMBL" id="BAAAZP010000098">
    <property type="protein sequence ID" value="GAA3681588.1"/>
    <property type="molecule type" value="Genomic_DNA"/>
</dbReference>
<protein>
    <submittedName>
        <fullName evidence="1">Uncharacterized protein</fullName>
    </submittedName>
</protein>
<evidence type="ECO:0000313" key="1">
    <source>
        <dbReference type="EMBL" id="GAA3681588.1"/>
    </source>
</evidence>
<organism evidence="1 2">
    <name type="scientific">Nonomuraea antimicrobica</name>
    <dbReference type="NCBI Taxonomy" id="561173"/>
    <lineage>
        <taxon>Bacteria</taxon>
        <taxon>Bacillati</taxon>
        <taxon>Actinomycetota</taxon>
        <taxon>Actinomycetes</taxon>
        <taxon>Streptosporangiales</taxon>
        <taxon>Streptosporangiaceae</taxon>
        <taxon>Nonomuraea</taxon>
    </lineage>
</organism>
<dbReference type="SUPFAM" id="SSF53686">
    <property type="entry name" value="Tryptophan synthase beta subunit-like PLP-dependent enzymes"/>
    <property type="match status" value="1"/>
</dbReference>
<sequence>MVASTPGGRVMSNVLVRYHALLREAVEIVRAERAAGPPPVAFDLPEPDERLAAFYGVSDMSLTPLEERAGRRLFMLNLMHNPRTRTTKTPASLLMVARAAAHVRRTGERLLIVTPTSGNKGTALRDAVARAYEHGLATPDELRVVIVVPEQSRDKLRACPLSADSALHAANPIALARVDSPGDVKPLSRGAVETYGASILANTGFRLWYTLDLDNYRVADAARAFAEAELMPITAGSRPRVHAHAVSSAYGLLGYHLGHRVLTERRHPLPVPAWHPGFFLVQQLSTPDMVLSLTKGGTSRSLLPRYRAEADLWRQSADPAFPEVTADPAEEIDPTFYTSAPPTSPQINGLIGRWGGGGVVVSRHECLRHYDDVRVLVGRAGVSLPEDPSVIREWSLVKAFTGALVGMERGLLDPGVDVVVHASGFYSDQVLPPLGVQDSTPVGGEAELVKLLMATAAA</sequence>
<dbReference type="InterPro" id="IPR036052">
    <property type="entry name" value="TrpB-like_PALP_sf"/>
</dbReference>
<comment type="caution">
    <text evidence="1">The sequence shown here is derived from an EMBL/GenBank/DDBJ whole genome shotgun (WGS) entry which is preliminary data.</text>
</comment>
<gene>
    <name evidence="1" type="ORF">GCM10022224_052330</name>
</gene>
<keyword evidence="2" id="KW-1185">Reference proteome</keyword>
<dbReference type="InterPro" id="IPR046044">
    <property type="entry name" value="DUF6002"/>
</dbReference>
<reference evidence="2" key="1">
    <citation type="journal article" date="2019" name="Int. J. Syst. Evol. Microbiol.">
        <title>The Global Catalogue of Microorganisms (GCM) 10K type strain sequencing project: providing services to taxonomists for standard genome sequencing and annotation.</title>
        <authorList>
            <consortium name="The Broad Institute Genomics Platform"/>
            <consortium name="The Broad Institute Genome Sequencing Center for Infectious Disease"/>
            <person name="Wu L."/>
            <person name="Ma J."/>
        </authorList>
    </citation>
    <scope>NUCLEOTIDE SEQUENCE [LARGE SCALE GENOMIC DNA]</scope>
    <source>
        <strain evidence="2">JCM 16904</strain>
    </source>
</reference>
<dbReference type="Proteomes" id="UP001500902">
    <property type="component" value="Unassembled WGS sequence"/>
</dbReference>
<evidence type="ECO:0000313" key="2">
    <source>
        <dbReference type="Proteomes" id="UP001500902"/>
    </source>
</evidence>
<dbReference type="RefSeq" id="WP_344883384.1">
    <property type="nucleotide sequence ID" value="NZ_BAAAZP010000098.1"/>
</dbReference>